<gene>
    <name evidence="2" type="ORF">CBR_g37128</name>
</gene>
<reference evidence="2 3" key="1">
    <citation type="journal article" date="2018" name="Cell">
        <title>The Chara Genome: Secondary Complexity and Implications for Plant Terrestrialization.</title>
        <authorList>
            <person name="Nishiyama T."/>
            <person name="Sakayama H."/>
            <person name="Vries J.D."/>
            <person name="Buschmann H."/>
            <person name="Saint-Marcoux D."/>
            <person name="Ullrich K.K."/>
            <person name="Haas F.B."/>
            <person name="Vanderstraeten L."/>
            <person name="Becker D."/>
            <person name="Lang D."/>
            <person name="Vosolsobe S."/>
            <person name="Rombauts S."/>
            <person name="Wilhelmsson P.K.I."/>
            <person name="Janitza P."/>
            <person name="Kern R."/>
            <person name="Heyl A."/>
            <person name="Rumpler F."/>
            <person name="Villalobos L.I.A.C."/>
            <person name="Clay J.M."/>
            <person name="Skokan R."/>
            <person name="Toyoda A."/>
            <person name="Suzuki Y."/>
            <person name="Kagoshima H."/>
            <person name="Schijlen E."/>
            <person name="Tajeshwar N."/>
            <person name="Catarino B."/>
            <person name="Hetherington A.J."/>
            <person name="Saltykova A."/>
            <person name="Bonnot C."/>
            <person name="Breuninger H."/>
            <person name="Symeonidi A."/>
            <person name="Radhakrishnan G.V."/>
            <person name="Van Nieuwerburgh F."/>
            <person name="Deforce D."/>
            <person name="Chang C."/>
            <person name="Karol K.G."/>
            <person name="Hedrich R."/>
            <person name="Ulvskov P."/>
            <person name="Glockner G."/>
            <person name="Delwiche C.F."/>
            <person name="Petrasek J."/>
            <person name="Van de Peer Y."/>
            <person name="Friml J."/>
            <person name="Beilby M."/>
            <person name="Dolan L."/>
            <person name="Kohara Y."/>
            <person name="Sugano S."/>
            <person name="Fujiyama A."/>
            <person name="Delaux P.-M."/>
            <person name="Quint M."/>
            <person name="TheiBen G."/>
            <person name="Hagemann M."/>
            <person name="Harholt J."/>
            <person name="Dunand C."/>
            <person name="Zachgo S."/>
            <person name="Langdale J."/>
            <person name="Maumus F."/>
            <person name="Straeten D.V.D."/>
            <person name="Gould S.B."/>
            <person name="Rensing S.A."/>
        </authorList>
    </citation>
    <scope>NUCLEOTIDE SEQUENCE [LARGE SCALE GENOMIC DNA]</scope>
    <source>
        <strain evidence="2 3">S276</strain>
    </source>
</reference>
<dbReference type="STRING" id="69332.A0A388LMA1"/>
<evidence type="ECO:0000313" key="3">
    <source>
        <dbReference type="Proteomes" id="UP000265515"/>
    </source>
</evidence>
<keyword evidence="3" id="KW-1185">Reference proteome</keyword>
<dbReference type="Gramene" id="GBG83414">
    <property type="protein sequence ID" value="GBG83414"/>
    <property type="gene ID" value="CBR_g37128"/>
</dbReference>
<feature type="compositionally biased region" description="Gly residues" evidence="1">
    <location>
        <begin position="310"/>
        <end position="322"/>
    </location>
</feature>
<dbReference type="EMBL" id="BFEA01000438">
    <property type="protein sequence ID" value="GBG83414.1"/>
    <property type="molecule type" value="Genomic_DNA"/>
</dbReference>
<dbReference type="AlphaFoldDB" id="A0A388LMA1"/>
<evidence type="ECO:0000313" key="2">
    <source>
        <dbReference type="EMBL" id="GBG83414.1"/>
    </source>
</evidence>
<evidence type="ECO:0000256" key="1">
    <source>
        <dbReference type="SAM" id="MobiDB-lite"/>
    </source>
</evidence>
<comment type="caution">
    <text evidence="2">The sequence shown here is derived from an EMBL/GenBank/DDBJ whole genome shotgun (WGS) entry which is preliminary data.</text>
</comment>
<feature type="region of interest" description="Disordered" evidence="1">
    <location>
        <begin position="278"/>
        <end position="347"/>
    </location>
</feature>
<organism evidence="2 3">
    <name type="scientific">Chara braunii</name>
    <name type="common">Braun's stonewort</name>
    <dbReference type="NCBI Taxonomy" id="69332"/>
    <lineage>
        <taxon>Eukaryota</taxon>
        <taxon>Viridiplantae</taxon>
        <taxon>Streptophyta</taxon>
        <taxon>Charophyceae</taxon>
        <taxon>Charales</taxon>
        <taxon>Characeae</taxon>
        <taxon>Chara</taxon>
    </lineage>
</organism>
<sequence>MTTPGTEGTGRSPPVAPQEERDYWEDEDRIRELMAMCSDDGIYPTDLDPGEMVVEGREARFRLNTSLDDIKVKWLKERTVTVIFKEAARFLPKNVKDDLVRAFEDGWVIGNENLTENSRRGRVKIEGPGVASYVAKAREVAAFMIAEGHVEITLGGETYRILFKPWMTRAEFRDLRRQEDKSTFWVIALQIPLDDMPFIYAQIEKAIGKIVLAHPADADPNRPPLVNARFDLDPEARQNMKDILWIETPKGDTLEVRLATAGTPKCRKCRQFFHTEDECRRGGSQRTRAVAGATSSNQRQNSHPGPAVSGQGGGQTPGGYQGTMGPCQETPAPSGAASHGGTTRLNPIFSPQGRNAVSMAHMGVPMMGNQAPMGGGPSLFTYGMPPAQGTDLQGNCWQGGAISSDWLMTSGFNPALWSGWAMGLQGSQGGLGAGGMGGQVGNPGFLQQQGASGVPTPGAAGSSAEGRNVNNPVPSGLGNSAGAGGEERERGSEGTPGRARGRPTDKDKHWTLLGERILSREWNLSRPTDVWACVWIDSFLRKKVKSEFWSAVLQAWRKVKPDVLCMPKTKEEVLSQIIFENPCVKDGNGRMLMADRAPGSFGRSWVERGVVRLRDMWDDITGTWCSDAVLQEMLKPSKFVRARKQQAIDALPAEWLGILSPLQDNPPGTWYSMQAQDSEQLFLKMVVAPTEGGVKFQQWRHEGRDGNLEVCEDGEELIRFPRGAVKEIRVREVVEREGCPWGNCSSR</sequence>
<feature type="region of interest" description="Disordered" evidence="1">
    <location>
        <begin position="1"/>
        <end position="23"/>
    </location>
</feature>
<feature type="region of interest" description="Disordered" evidence="1">
    <location>
        <begin position="434"/>
        <end position="507"/>
    </location>
</feature>
<name>A0A388LMA1_CHABU</name>
<dbReference type="Proteomes" id="UP000265515">
    <property type="component" value="Unassembled WGS sequence"/>
</dbReference>
<protein>
    <submittedName>
        <fullName evidence="2">Uncharacterized protein</fullName>
    </submittedName>
</protein>
<feature type="compositionally biased region" description="Polar residues" evidence="1">
    <location>
        <begin position="293"/>
        <end position="303"/>
    </location>
</feature>
<accession>A0A388LMA1</accession>
<proteinExistence type="predicted"/>